<dbReference type="EMBL" id="KN817518">
    <property type="protein sequence ID" value="KJA30252.1"/>
    <property type="molecule type" value="Genomic_DNA"/>
</dbReference>
<dbReference type="OrthoDB" id="2797886at2759"/>
<organism evidence="2 3">
    <name type="scientific">Hypholoma sublateritium (strain FD-334 SS-4)</name>
    <dbReference type="NCBI Taxonomy" id="945553"/>
    <lineage>
        <taxon>Eukaryota</taxon>
        <taxon>Fungi</taxon>
        <taxon>Dikarya</taxon>
        <taxon>Basidiomycota</taxon>
        <taxon>Agaricomycotina</taxon>
        <taxon>Agaricomycetes</taxon>
        <taxon>Agaricomycetidae</taxon>
        <taxon>Agaricales</taxon>
        <taxon>Agaricineae</taxon>
        <taxon>Strophariaceae</taxon>
        <taxon>Hypholoma</taxon>
    </lineage>
</organism>
<protein>
    <submittedName>
        <fullName evidence="2">Uncharacterized protein</fullName>
    </submittedName>
</protein>
<name>A0A0D2LQ76_HYPSF</name>
<dbReference type="Proteomes" id="UP000054270">
    <property type="component" value="Unassembled WGS sequence"/>
</dbReference>
<accession>A0A0D2LQ76</accession>
<proteinExistence type="predicted"/>
<feature type="compositionally biased region" description="Polar residues" evidence="1">
    <location>
        <begin position="103"/>
        <end position="122"/>
    </location>
</feature>
<feature type="region of interest" description="Disordered" evidence="1">
    <location>
        <begin position="55"/>
        <end position="122"/>
    </location>
</feature>
<keyword evidence="3" id="KW-1185">Reference proteome</keyword>
<sequence length="369" mass="41182">MDPESESQCNPPPAYSEQDFDQKVSLATELSVLNEDGWEQYDPYAFEDDRAASLANLTGEHGSRLDLQGPDSSPVAPSRVEKKQQLNVLNAYPTTGHRILDENGSTSRSSWPEASPLPSKNTSLYSDPYASKSFHVPYSSSTAIVEEIPPPVDDVYFAMAHKTAVSRQEGQIVTRPIPLSYHTNTQSAVAVTLPQLPNRHPEIYPSMSNDPKSNYYDSPRSRRLRSLPATPAPKHPLKLEERPISTYHPIQAPLVHFDASMAYGNTTLPSSPLQQPIASRSTKQSDSYLFYNSAVSAQLNRSTTTSYHDARQYPVQTRSTIDPDLHPTPQFYNNNVNQRPDFMYSISNPAQYRPVPNVNRSSNHSGDQF</sequence>
<evidence type="ECO:0000313" key="3">
    <source>
        <dbReference type="Proteomes" id="UP000054270"/>
    </source>
</evidence>
<dbReference type="AlphaFoldDB" id="A0A0D2LQ76"/>
<evidence type="ECO:0000313" key="2">
    <source>
        <dbReference type="EMBL" id="KJA30252.1"/>
    </source>
</evidence>
<reference evidence="3" key="1">
    <citation type="submission" date="2014-04" db="EMBL/GenBank/DDBJ databases">
        <title>Evolutionary Origins and Diversification of the Mycorrhizal Mutualists.</title>
        <authorList>
            <consortium name="DOE Joint Genome Institute"/>
            <consortium name="Mycorrhizal Genomics Consortium"/>
            <person name="Kohler A."/>
            <person name="Kuo A."/>
            <person name="Nagy L.G."/>
            <person name="Floudas D."/>
            <person name="Copeland A."/>
            <person name="Barry K.W."/>
            <person name="Cichocki N."/>
            <person name="Veneault-Fourrey C."/>
            <person name="LaButti K."/>
            <person name="Lindquist E.A."/>
            <person name="Lipzen A."/>
            <person name="Lundell T."/>
            <person name="Morin E."/>
            <person name="Murat C."/>
            <person name="Riley R."/>
            <person name="Ohm R."/>
            <person name="Sun H."/>
            <person name="Tunlid A."/>
            <person name="Henrissat B."/>
            <person name="Grigoriev I.V."/>
            <person name="Hibbett D.S."/>
            <person name="Martin F."/>
        </authorList>
    </citation>
    <scope>NUCLEOTIDE SEQUENCE [LARGE SCALE GENOMIC DNA]</scope>
    <source>
        <strain evidence="3">FD-334 SS-4</strain>
    </source>
</reference>
<feature type="compositionally biased region" description="Polar residues" evidence="1">
    <location>
        <begin position="206"/>
        <end position="216"/>
    </location>
</feature>
<feature type="region of interest" description="Disordered" evidence="1">
    <location>
        <begin position="339"/>
        <end position="369"/>
    </location>
</feature>
<gene>
    <name evidence="2" type="ORF">HYPSUDRAFT_32394</name>
</gene>
<feature type="region of interest" description="Disordered" evidence="1">
    <location>
        <begin position="200"/>
        <end position="236"/>
    </location>
</feature>
<feature type="region of interest" description="Disordered" evidence="1">
    <location>
        <begin position="1"/>
        <end position="20"/>
    </location>
</feature>
<evidence type="ECO:0000256" key="1">
    <source>
        <dbReference type="SAM" id="MobiDB-lite"/>
    </source>
</evidence>
<feature type="compositionally biased region" description="Polar residues" evidence="1">
    <location>
        <begin position="358"/>
        <end position="369"/>
    </location>
</feature>